<gene>
    <name evidence="1" type="ORF">BCM02_105458</name>
</gene>
<organism evidence="1 2">
    <name type="scientific">Paenibacillus methanolicus</name>
    <dbReference type="NCBI Taxonomy" id="582686"/>
    <lineage>
        <taxon>Bacteria</taxon>
        <taxon>Bacillati</taxon>
        <taxon>Bacillota</taxon>
        <taxon>Bacilli</taxon>
        <taxon>Bacillales</taxon>
        <taxon>Paenibacillaceae</taxon>
        <taxon>Paenibacillus</taxon>
    </lineage>
</organism>
<proteinExistence type="predicted"/>
<dbReference type="InterPro" id="IPR031322">
    <property type="entry name" value="Shikimate/glucono_kinase"/>
</dbReference>
<dbReference type="EMBL" id="VNHS01000005">
    <property type="protein sequence ID" value="TYP74911.1"/>
    <property type="molecule type" value="Genomic_DNA"/>
</dbReference>
<evidence type="ECO:0000313" key="2">
    <source>
        <dbReference type="Proteomes" id="UP000323257"/>
    </source>
</evidence>
<accession>A0A5S5C651</accession>
<evidence type="ECO:0000313" key="1">
    <source>
        <dbReference type="EMBL" id="TYP74911.1"/>
    </source>
</evidence>
<comment type="caution">
    <text evidence="1">The sequence shown here is derived from an EMBL/GenBank/DDBJ whole genome shotgun (WGS) entry which is preliminary data.</text>
</comment>
<dbReference type="Pfam" id="PF01202">
    <property type="entry name" value="SKI"/>
    <property type="match status" value="1"/>
</dbReference>
<dbReference type="InterPro" id="IPR027417">
    <property type="entry name" value="P-loop_NTPase"/>
</dbReference>
<keyword evidence="2" id="KW-1185">Reference proteome</keyword>
<protein>
    <submittedName>
        <fullName evidence="1">AAA domain-containing protein</fullName>
    </submittedName>
</protein>
<reference evidence="1 2" key="1">
    <citation type="submission" date="2019-07" db="EMBL/GenBank/DDBJ databases">
        <title>Genomic Encyclopedia of Type Strains, Phase III (KMG-III): the genomes of soil and plant-associated and newly described type strains.</title>
        <authorList>
            <person name="Whitman W."/>
        </authorList>
    </citation>
    <scope>NUCLEOTIDE SEQUENCE [LARGE SCALE GENOMIC DNA]</scope>
    <source>
        <strain evidence="1 2">BL24</strain>
    </source>
</reference>
<dbReference type="Proteomes" id="UP000323257">
    <property type="component" value="Unassembled WGS sequence"/>
</dbReference>
<dbReference type="Gene3D" id="3.40.50.300">
    <property type="entry name" value="P-loop containing nucleotide triphosphate hydrolases"/>
    <property type="match status" value="1"/>
</dbReference>
<dbReference type="SUPFAM" id="SSF52540">
    <property type="entry name" value="P-loop containing nucleoside triphosphate hydrolases"/>
    <property type="match status" value="1"/>
</dbReference>
<sequence length="226" mass="25107">MNESASEIPFVIYERREFELFLTYVRIVGVWQVKRLVFVLGAAGAGKTTVAKALASKRGSAFFDMDTLLRPAAEAIMTLQGLDPDDRDSAAYKALCRDLGYRITMDAALENVGLGIESFVIGPFTKETADSSWLARELDRIGESPEGVDVKVLFVTLPGEADYRDRIVSRGSKLDDWKLANWDTFAASLAPRQVAWPLRLEAVMRFDNAGPLTVEKLSVLERLLDL</sequence>
<name>A0A5S5C651_9BACL</name>
<dbReference type="AlphaFoldDB" id="A0A5S5C651"/>